<dbReference type="InterPro" id="IPR001466">
    <property type="entry name" value="Beta-lactam-related"/>
</dbReference>
<name>A0A516RK98_STRST</name>
<feature type="domain" description="Beta-lactamase-related" evidence="2">
    <location>
        <begin position="42"/>
        <end position="362"/>
    </location>
</feature>
<dbReference type="EMBL" id="CP040916">
    <property type="protein sequence ID" value="QDQ16087.1"/>
    <property type="molecule type" value="Genomic_DNA"/>
</dbReference>
<dbReference type="Gene3D" id="3.40.710.10">
    <property type="entry name" value="DD-peptidase/beta-lactamase superfamily"/>
    <property type="match status" value="1"/>
</dbReference>
<proteinExistence type="predicted"/>
<dbReference type="Proteomes" id="UP000316806">
    <property type="component" value="Chromosome"/>
</dbReference>
<evidence type="ECO:0000313" key="4">
    <source>
        <dbReference type="Proteomes" id="UP000316806"/>
    </source>
</evidence>
<reference evidence="3 4" key="1">
    <citation type="journal article" date="2019" name="J. Ind. Microbiol. Biotechnol.">
        <title>The complete genomic sequence of Streptomyces spectabilis NRRL-2792 and identification of secondary metabolite biosynthetic gene clusters.</title>
        <authorList>
            <person name="Sinha A."/>
            <person name="Phillips-Salemka S."/>
            <person name="Niraula T.A."/>
            <person name="Short K.A."/>
            <person name="Niraula N.P."/>
        </authorList>
    </citation>
    <scope>NUCLEOTIDE SEQUENCE [LARGE SCALE GENOMIC DNA]</scope>
    <source>
        <strain evidence="3 4">NRRL 2792</strain>
    </source>
</reference>
<evidence type="ECO:0000256" key="1">
    <source>
        <dbReference type="SAM" id="MobiDB-lite"/>
    </source>
</evidence>
<dbReference type="AlphaFoldDB" id="A0A516RK98"/>
<dbReference type="InterPro" id="IPR050491">
    <property type="entry name" value="AmpC-like"/>
</dbReference>
<gene>
    <name evidence="3" type="ORF">FH965_02515</name>
</gene>
<dbReference type="InterPro" id="IPR012338">
    <property type="entry name" value="Beta-lactam/transpept-like"/>
</dbReference>
<accession>A0A516RK98</accession>
<dbReference type="PANTHER" id="PTHR46825">
    <property type="entry name" value="D-ALANYL-D-ALANINE-CARBOXYPEPTIDASE/ENDOPEPTIDASE AMPH"/>
    <property type="match status" value="1"/>
</dbReference>
<protein>
    <submittedName>
        <fullName evidence="3">Beta-lactamase family protein</fullName>
    </submittedName>
</protein>
<dbReference type="Pfam" id="PF00144">
    <property type="entry name" value="Beta-lactamase"/>
    <property type="match status" value="1"/>
</dbReference>
<dbReference type="SUPFAM" id="SSF56601">
    <property type="entry name" value="beta-lactamase/transpeptidase-like"/>
    <property type="match status" value="1"/>
</dbReference>
<feature type="region of interest" description="Disordered" evidence="1">
    <location>
        <begin position="223"/>
        <end position="252"/>
    </location>
</feature>
<evidence type="ECO:0000313" key="3">
    <source>
        <dbReference type="EMBL" id="QDQ16087.1"/>
    </source>
</evidence>
<dbReference type="PANTHER" id="PTHR46825:SF7">
    <property type="entry name" value="D-ALANYL-D-ALANINE CARBOXYPEPTIDASE"/>
    <property type="match status" value="1"/>
</dbReference>
<sequence length="376" mass="41110">MTATSFTAPAAAAPSTAPAAALVPVRDHHRATQQAMDAAVRDGVPGVTGQAVDEYGTWQGTSGIGDLTTRQPRGTRDRYRVASVTKTFVATVLLQLEAEDEIRLDDTVERWLPGVVRGHGHDGGRITVRQLLNHTSGIYNWTRDPKIQRTLFSKEFLEHRYDTWTPGQQVRIAMRHEPDFAPGSGWNYSDTNYILAGMIIEKVTGQPYGDEIQQRIIEPLGLRGTTVPGTDPRLPTPSSRAYSTLRDPEEKNTYDVTEYNPSVAGAAGEMISTSADLNRFFTALLGGDLLPKRQMNAMTTTVAMDPEHPDRLRYGLGLRQSKATCGKEIWAHGGDFHGTVAVAATTRDGSHALAFNFNRDRAGDIDAVLDAEFCGT</sequence>
<organism evidence="3 4">
    <name type="scientific">Streptomyces spectabilis</name>
    <dbReference type="NCBI Taxonomy" id="68270"/>
    <lineage>
        <taxon>Bacteria</taxon>
        <taxon>Bacillati</taxon>
        <taxon>Actinomycetota</taxon>
        <taxon>Actinomycetes</taxon>
        <taxon>Kitasatosporales</taxon>
        <taxon>Streptomycetaceae</taxon>
        <taxon>Streptomyces</taxon>
    </lineage>
</organism>
<evidence type="ECO:0000259" key="2">
    <source>
        <dbReference type="Pfam" id="PF00144"/>
    </source>
</evidence>